<dbReference type="Pfam" id="PF03733">
    <property type="entry name" value="YccF"/>
    <property type="match status" value="2"/>
</dbReference>
<dbReference type="PIRSF" id="PIRSF028777">
    <property type="entry name" value="UCP028777"/>
    <property type="match status" value="1"/>
</dbReference>
<evidence type="ECO:0000313" key="4">
    <source>
        <dbReference type="Proteomes" id="UP000198670"/>
    </source>
</evidence>
<dbReference type="GO" id="GO:0005886">
    <property type="term" value="C:plasma membrane"/>
    <property type="evidence" value="ECO:0007669"/>
    <property type="project" value="TreeGrafter"/>
</dbReference>
<keyword evidence="4" id="KW-1185">Reference proteome</keyword>
<feature type="domain" description="Inner membrane component" evidence="2">
    <location>
        <begin position="69"/>
        <end position="119"/>
    </location>
</feature>
<sequence>MNFLGNLIWIIFGGFLIFLEYLIGGLLLCLTIVGIPFGIQLFKLAIASLVPFGTVVTHTPSSTGCLYTLMNILWIVFGGIWVALTHFVFGLLLCITIIGIPFGRQHFKLMALAFTPFGKAIN</sequence>
<name>A0A1I3KWC2_9SPHI</name>
<dbReference type="EMBL" id="FOQO01000005">
    <property type="protein sequence ID" value="SFI76704.1"/>
    <property type="molecule type" value="Genomic_DNA"/>
</dbReference>
<feature type="transmembrane region" description="Helical" evidence="1">
    <location>
        <begin position="72"/>
        <end position="100"/>
    </location>
</feature>
<proteinExistence type="predicted"/>
<keyword evidence="1" id="KW-0472">Membrane</keyword>
<accession>A0A1I3KWC2</accession>
<evidence type="ECO:0000256" key="1">
    <source>
        <dbReference type="SAM" id="Phobius"/>
    </source>
</evidence>
<dbReference type="InterPro" id="IPR052937">
    <property type="entry name" value="Inner_membrane_protein"/>
</dbReference>
<dbReference type="AlphaFoldDB" id="A0A1I3KWC2"/>
<dbReference type="Proteomes" id="UP000198670">
    <property type="component" value="Unassembled WGS sequence"/>
</dbReference>
<dbReference type="RefSeq" id="WP_090627145.1">
    <property type="nucleotide sequence ID" value="NZ_FOQO01000005.1"/>
</dbReference>
<dbReference type="PANTHER" id="PTHR42903:SF1">
    <property type="entry name" value="INNER MEMBRANE PROTEIN YCCF"/>
    <property type="match status" value="1"/>
</dbReference>
<keyword evidence="1" id="KW-0812">Transmembrane</keyword>
<feature type="domain" description="Inner membrane component" evidence="2">
    <location>
        <begin position="4"/>
        <end position="53"/>
    </location>
</feature>
<keyword evidence="1" id="KW-1133">Transmembrane helix</keyword>
<feature type="transmembrane region" description="Helical" evidence="1">
    <location>
        <begin position="6"/>
        <end position="29"/>
    </location>
</feature>
<evidence type="ECO:0000259" key="2">
    <source>
        <dbReference type="Pfam" id="PF03733"/>
    </source>
</evidence>
<gene>
    <name evidence="3" type="ORF">SAMN05444682_105321</name>
</gene>
<feature type="transmembrane region" description="Helical" evidence="1">
    <location>
        <begin position="41"/>
        <end position="60"/>
    </location>
</feature>
<dbReference type="STRING" id="1477437.SAMN05444682_105321"/>
<evidence type="ECO:0000313" key="3">
    <source>
        <dbReference type="EMBL" id="SFI76704.1"/>
    </source>
</evidence>
<dbReference type="PANTHER" id="PTHR42903">
    <property type="entry name" value="INNER MEMBRANE PROTEIN YCCF"/>
    <property type="match status" value="1"/>
</dbReference>
<protein>
    <submittedName>
        <fullName evidence="3">Uncharacterized membrane protein YccF, DUF307 family</fullName>
    </submittedName>
</protein>
<dbReference type="OrthoDB" id="9790567at2"/>
<dbReference type="InterPro" id="IPR031308">
    <property type="entry name" value="UCP028777"/>
</dbReference>
<organism evidence="3 4">
    <name type="scientific">Parapedobacter indicus</name>
    <dbReference type="NCBI Taxonomy" id="1477437"/>
    <lineage>
        <taxon>Bacteria</taxon>
        <taxon>Pseudomonadati</taxon>
        <taxon>Bacteroidota</taxon>
        <taxon>Sphingobacteriia</taxon>
        <taxon>Sphingobacteriales</taxon>
        <taxon>Sphingobacteriaceae</taxon>
        <taxon>Parapedobacter</taxon>
    </lineage>
</organism>
<dbReference type="NCBIfam" id="NF008740">
    <property type="entry name" value="PRK11770.1-2"/>
    <property type="match status" value="1"/>
</dbReference>
<reference evidence="3 4" key="1">
    <citation type="submission" date="2016-10" db="EMBL/GenBank/DDBJ databases">
        <authorList>
            <person name="de Groot N.N."/>
        </authorList>
    </citation>
    <scope>NUCLEOTIDE SEQUENCE [LARGE SCALE GENOMIC DNA]</scope>
    <source>
        <strain evidence="3 4">RK1</strain>
    </source>
</reference>
<dbReference type="InterPro" id="IPR005185">
    <property type="entry name" value="YccF"/>
</dbReference>